<dbReference type="Proteomes" id="UP000735302">
    <property type="component" value="Unassembled WGS sequence"/>
</dbReference>
<keyword evidence="2" id="KW-1185">Reference proteome</keyword>
<gene>
    <name evidence="1" type="ORF">PoB_005410900</name>
</gene>
<organism evidence="1 2">
    <name type="scientific">Plakobranchus ocellatus</name>
    <dbReference type="NCBI Taxonomy" id="259542"/>
    <lineage>
        <taxon>Eukaryota</taxon>
        <taxon>Metazoa</taxon>
        <taxon>Spiralia</taxon>
        <taxon>Lophotrochozoa</taxon>
        <taxon>Mollusca</taxon>
        <taxon>Gastropoda</taxon>
        <taxon>Heterobranchia</taxon>
        <taxon>Euthyneura</taxon>
        <taxon>Panpulmonata</taxon>
        <taxon>Sacoglossa</taxon>
        <taxon>Placobranchoidea</taxon>
        <taxon>Plakobranchidae</taxon>
        <taxon>Plakobranchus</taxon>
    </lineage>
</organism>
<dbReference type="EMBL" id="BLXT01005934">
    <property type="protein sequence ID" value="GFO27604.1"/>
    <property type="molecule type" value="Genomic_DNA"/>
</dbReference>
<dbReference type="AlphaFoldDB" id="A0AAV4C4Y1"/>
<name>A0AAV4C4Y1_9GAST</name>
<dbReference type="SUPFAM" id="SSF57414">
    <property type="entry name" value="Hairpin loop containing domain-like"/>
    <property type="match status" value="1"/>
</dbReference>
<proteinExistence type="predicted"/>
<evidence type="ECO:0000313" key="1">
    <source>
        <dbReference type="EMBL" id="GFO27604.1"/>
    </source>
</evidence>
<protein>
    <recommendedName>
        <fullName evidence="3">Apple domain-containing protein</fullName>
    </recommendedName>
</protein>
<reference evidence="1 2" key="1">
    <citation type="journal article" date="2021" name="Elife">
        <title>Chloroplast acquisition without the gene transfer in kleptoplastic sea slugs, Plakobranchus ocellatus.</title>
        <authorList>
            <person name="Maeda T."/>
            <person name="Takahashi S."/>
            <person name="Yoshida T."/>
            <person name="Shimamura S."/>
            <person name="Takaki Y."/>
            <person name="Nagai Y."/>
            <person name="Toyoda A."/>
            <person name="Suzuki Y."/>
            <person name="Arimoto A."/>
            <person name="Ishii H."/>
            <person name="Satoh N."/>
            <person name="Nishiyama T."/>
            <person name="Hasebe M."/>
            <person name="Maruyama T."/>
            <person name="Minagawa J."/>
            <person name="Obokata J."/>
            <person name="Shigenobu S."/>
        </authorList>
    </citation>
    <scope>NUCLEOTIDE SEQUENCE [LARGE SCALE GENOMIC DNA]</scope>
</reference>
<evidence type="ECO:0000313" key="2">
    <source>
        <dbReference type="Proteomes" id="UP000735302"/>
    </source>
</evidence>
<evidence type="ECO:0008006" key="3">
    <source>
        <dbReference type="Google" id="ProtNLM"/>
    </source>
</evidence>
<accession>A0AAV4C4Y1</accession>
<comment type="caution">
    <text evidence="1">The sequence shown here is derived from an EMBL/GenBank/DDBJ whole genome shotgun (WGS) entry which is preliminary data.</text>
</comment>
<sequence length="142" mass="16630">MFQPTSAKPTLIPELYDPSRMFSSSIIFLPLLLSPLRIHAISDRYPSGWENINIDVHRKVDGFQSFVDLKATNSRKCIRMCWLFRTCSAVTFSLEQQRCLLYQMEKDHEAYRTVRARGSLAVDMRRVRKRLPAKVNLRLRPD</sequence>